<reference evidence="8" key="1">
    <citation type="journal article" date="2019" name="Int. J. Syst. Evol. Microbiol.">
        <title>The Global Catalogue of Microorganisms (GCM) 10K type strain sequencing project: providing services to taxonomists for standard genome sequencing and annotation.</title>
        <authorList>
            <consortium name="The Broad Institute Genomics Platform"/>
            <consortium name="The Broad Institute Genome Sequencing Center for Infectious Disease"/>
            <person name="Wu L."/>
            <person name="Ma J."/>
        </authorList>
    </citation>
    <scope>NUCLEOTIDE SEQUENCE [LARGE SCALE GENOMIC DNA]</scope>
    <source>
        <strain evidence="8">CCUG 60742</strain>
    </source>
</reference>
<dbReference type="Pfam" id="PF00704">
    <property type="entry name" value="Glyco_hydro_18"/>
    <property type="match status" value="1"/>
</dbReference>
<sequence length="1128" mass="127773">MSTNKQIFQADNPGRWNRFKWLSRLILVILIVGAIAAVITITSREYPTLPNLDPAPKKISKEDMNALKKSKKYKDFKIEKTEIESLARARRLHQLKHPNNDNRINAGFYKSWEPQAYNSLTQYINRLDMVVTEGFSFSKNADTLKVNIDTGLINLNKRYKKQVLVTLSNYVNIDNVSGEYDSKDVERIFKSKKLRTAFINSMVAKLKHFNFNGVNVDIDDIKNRNSKDYIAFQNDLYRIFKANDLLTTQNVIPNDEEYDLKRLQHVNDFLFVMAIDQHSDGSNAGDVSNQHWVEEILDQVCTIIPSEKVILTIAGGGFDWPENSIGTPVGYAGAISTAQQKKSTITYDPLSANLHYNYLGTDGLNHIVYFTDAATNFNIIRMADDWATGGVALWRLGGEDPRLWTFFQKNLSIDSLKKTGVDIKRLTTVGLNNKIDYAGEGGEVLDLVTVPKTGKIDVNLDTSSYTITNQKYIELPTKYVIRRYGYKKGKVVLTFDDGPDPDFTPRILDILKKEKVPASFFVVGSMVEKNIPLLKRIYDEGYEIGNHTYLHPDISTISIERVNLELNATRKLIESVTGRSTILFRPPFNADAEPQTLAEVIPVAESRRQSYITIGESIDPWDWQPGVTADSIIARTIRQKDNGSMILLHDAGGDTREETVKALPAIIHFFKKNGYEFTTIADILGKSKDDLMPMPTSDDKTFWGRFYDVVVVGFFIGNRFLFYLFLSAIFLAMGRIILIGILASRQFAMNKKIDQAPHPQPPVSIIVPAYNEEITAIRTIDSLLKTEYPNFNIIFVDDGSKDNTFKVVSEAYANNPLVKVFTKPNGGKASALNFGITHAESDYVVCIDADTQLKTDAIFHLMAYFTDEEIGAVAGTVKVGNETNIITKWQSIEYITAQNMDRRAFDIINSITVVPGAIGAFRKSAIFRAGGFTYDTLAEDCDLTMRILKQGYVIKNCAEAIAYTEAPETLSMLLKQRFRWSFGVIQSFWKNRDALFNKKFSYFGMVGMPNILIFQIILPLFSPLADLIMILGLFGSHPEKMLVFYVAFLLVDFAVGVIAFRMEKEKYYKLIYLIPQRFIWRQLMYYILFKSIRKALKGELNTWGVLKRTGNVKLKKSELAGDINEPPV</sequence>
<accession>A0ABW2ZII2</accession>
<keyword evidence="4" id="KW-0812">Transmembrane</keyword>
<keyword evidence="3 7" id="KW-0808">Transferase</keyword>
<dbReference type="Gene3D" id="3.10.50.10">
    <property type="match status" value="1"/>
</dbReference>
<evidence type="ECO:0000313" key="8">
    <source>
        <dbReference type="Proteomes" id="UP001597073"/>
    </source>
</evidence>
<comment type="caution">
    <text evidence="7">The sequence shown here is derived from an EMBL/GenBank/DDBJ whole genome shotgun (WGS) entry which is preliminary data.</text>
</comment>
<evidence type="ECO:0000259" key="5">
    <source>
        <dbReference type="PROSITE" id="PS51677"/>
    </source>
</evidence>
<dbReference type="RefSeq" id="WP_377143379.1">
    <property type="nucleotide sequence ID" value="NZ_JBHTIA010000009.1"/>
</dbReference>
<keyword evidence="2 7" id="KW-0328">Glycosyltransferase</keyword>
<dbReference type="GO" id="GO:0016757">
    <property type="term" value="F:glycosyltransferase activity"/>
    <property type="evidence" value="ECO:0007669"/>
    <property type="project" value="UniProtKB-KW"/>
</dbReference>
<dbReference type="CDD" id="cd06423">
    <property type="entry name" value="CESA_like"/>
    <property type="match status" value="1"/>
</dbReference>
<dbReference type="Gene3D" id="3.20.20.80">
    <property type="entry name" value="Glycosidases"/>
    <property type="match status" value="1"/>
</dbReference>
<dbReference type="CDD" id="cd10962">
    <property type="entry name" value="CE4_GT2-like"/>
    <property type="match status" value="1"/>
</dbReference>
<dbReference type="InterPro" id="IPR001223">
    <property type="entry name" value="Glyco_hydro18_cat"/>
</dbReference>
<keyword evidence="8" id="KW-1185">Reference proteome</keyword>
<dbReference type="InterPro" id="IPR001173">
    <property type="entry name" value="Glyco_trans_2-like"/>
</dbReference>
<evidence type="ECO:0000256" key="3">
    <source>
        <dbReference type="ARBA" id="ARBA00022679"/>
    </source>
</evidence>
<dbReference type="Pfam" id="PF00535">
    <property type="entry name" value="Glycos_transf_2"/>
    <property type="match status" value="1"/>
</dbReference>
<dbReference type="InterPro" id="IPR029070">
    <property type="entry name" value="Chitinase_insertion_sf"/>
</dbReference>
<dbReference type="PROSITE" id="PS51910">
    <property type="entry name" value="GH18_2"/>
    <property type="match status" value="1"/>
</dbReference>
<dbReference type="PROSITE" id="PS51677">
    <property type="entry name" value="NODB"/>
    <property type="match status" value="1"/>
</dbReference>
<protein>
    <submittedName>
        <fullName evidence="7">Glycosyltransferase</fullName>
        <ecNumber evidence="7">2.4.-.-</ecNumber>
    </submittedName>
</protein>
<name>A0ABW2ZII2_9SPHI</name>
<keyword evidence="4" id="KW-0472">Membrane</keyword>
<evidence type="ECO:0000256" key="4">
    <source>
        <dbReference type="SAM" id="Phobius"/>
    </source>
</evidence>
<dbReference type="SUPFAM" id="SSF51445">
    <property type="entry name" value="(Trans)glycosidases"/>
    <property type="match status" value="1"/>
</dbReference>
<evidence type="ECO:0000313" key="7">
    <source>
        <dbReference type="EMBL" id="MFD0765932.1"/>
    </source>
</evidence>
<dbReference type="Proteomes" id="UP001597073">
    <property type="component" value="Unassembled WGS sequence"/>
</dbReference>
<feature type="transmembrane region" description="Helical" evidence="4">
    <location>
        <begin position="21"/>
        <end position="41"/>
    </location>
</feature>
<proteinExistence type="inferred from homology"/>
<dbReference type="SUPFAM" id="SSF53448">
    <property type="entry name" value="Nucleotide-diphospho-sugar transferases"/>
    <property type="match status" value="1"/>
</dbReference>
<dbReference type="InterPro" id="IPR029044">
    <property type="entry name" value="Nucleotide-diphossugar_trans"/>
</dbReference>
<dbReference type="Gene3D" id="3.90.550.10">
    <property type="entry name" value="Spore Coat Polysaccharide Biosynthesis Protein SpsA, Chain A"/>
    <property type="match status" value="1"/>
</dbReference>
<feature type="transmembrane region" description="Helical" evidence="4">
    <location>
        <begin position="1000"/>
        <end position="1022"/>
    </location>
</feature>
<evidence type="ECO:0000256" key="2">
    <source>
        <dbReference type="ARBA" id="ARBA00022676"/>
    </source>
</evidence>
<dbReference type="EMBL" id="JBHTIA010000009">
    <property type="protein sequence ID" value="MFD0765932.1"/>
    <property type="molecule type" value="Genomic_DNA"/>
</dbReference>
<dbReference type="InterPro" id="IPR002509">
    <property type="entry name" value="NODB_dom"/>
</dbReference>
<evidence type="ECO:0000256" key="1">
    <source>
        <dbReference type="ARBA" id="ARBA00006739"/>
    </source>
</evidence>
<dbReference type="Pfam" id="PF01522">
    <property type="entry name" value="Polysacc_deac_1"/>
    <property type="match status" value="1"/>
</dbReference>
<dbReference type="EC" id="2.4.-.-" evidence="7"/>
<organism evidence="7 8">
    <name type="scientific">Mucilaginibacter lutimaris</name>
    <dbReference type="NCBI Taxonomy" id="931629"/>
    <lineage>
        <taxon>Bacteria</taxon>
        <taxon>Pseudomonadati</taxon>
        <taxon>Bacteroidota</taxon>
        <taxon>Sphingobacteriia</taxon>
        <taxon>Sphingobacteriales</taxon>
        <taxon>Sphingobacteriaceae</taxon>
        <taxon>Mucilaginibacter</taxon>
    </lineage>
</organism>
<gene>
    <name evidence="7" type="ORF">ACFQZI_13805</name>
</gene>
<feature type="transmembrane region" description="Helical" evidence="4">
    <location>
        <begin position="720"/>
        <end position="743"/>
    </location>
</feature>
<evidence type="ECO:0000259" key="6">
    <source>
        <dbReference type="PROSITE" id="PS51910"/>
    </source>
</evidence>
<feature type="domain" description="NodB homology" evidence="5">
    <location>
        <begin position="489"/>
        <end position="678"/>
    </location>
</feature>
<dbReference type="PANTHER" id="PTHR43630:SF1">
    <property type="entry name" value="POLY-BETA-1,6-N-ACETYL-D-GLUCOSAMINE SYNTHASE"/>
    <property type="match status" value="1"/>
</dbReference>
<dbReference type="InterPro" id="IPR017853">
    <property type="entry name" value="GH"/>
</dbReference>
<dbReference type="SUPFAM" id="SSF88713">
    <property type="entry name" value="Glycoside hydrolase/deacetylase"/>
    <property type="match status" value="1"/>
</dbReference>
<dbReference type="Gene3D" id="3.20.20.370">
    <property type="entry name" value="Glycoside hydrolase/deacetylase"/>
    <property type="match status" value="1"/>
</dbReference>
<comment type="similarity">
    <text evidence="1">Belongs to the glycosyltransferase 2 family.</text>
</comment>
<keyword evidence="4" id="KW-1133">Transmembrane helix</keyword>
<feature type="domain" description="GH18" evidence="6">
    <location>
        <begin position="103"/>
        <end position="414"/>
    </location>
</feature>
<feature type="transmembrane region" description="Helical" evidence="4">
    <location>
        <begin position="1042"/>
        <end position="1060"/>
    </location>
</feature>
<dbReference type="InterPro" id="IPR011330">
    <property type="entry name" value="Glyco_hydro/deAcase_b/a-brl"/>
</dbReference>
<dbReference type="PANTHER" id="PTHR43630">
    <property type="entry name" value="POLY-BETA-1,6-N-ACETYL-D-GLUCOSAMINE SYNTHASE"/>
    <property type="match status" value="1"/>
</dbReference>